<name>A0A9N9VU60_9HYPO</name>
<gene>
    <name evidence="2" type="ORF">CRHIZ90672A_00010686</name>
</gene>
<dbReference type="Proteomes" id="UP000696573">
    <property type="component" value="Unassembled WGS sequence"/>
</dbReference>
<feature type="signal peptide" evidence="1">
    <location>
        <begin position="1"/>
        <end position="23"/>
    </location>
</feature>
<evidence type="ECO:0000313" key="2">
    <source>
        <dbReference type="EMBL" id="CAH0028440.1"/>
    </source>
</evidence>
<accession>A0A9N9VU60</accession>
<sequence length="153" mass="17521">MVAVKHLGLATLLCLGLANQGVALGIDGTTNDLNLVQRRVGSYFNVAPILAKPRAEEIQFNERDFEELKERDLNLEERGFRKGFNTGVAKWQKPRDLEQRGFRKGFNPGVAKWQKPRDLEERRFRKGFNPGVAKWQKPRDLEALLQTSVVYVQ</sequence>
<organism evidence="2 3">
    <name type="scientific">Clonostachys rhizophaga</name>
    <dbReference type="NCBI Taxonomy" id="160324"/>
    <lineage>
        <taxon>Eukaryota</taxon>
        <taxon>Fungi</taxon>
        <taxon>Dikarya</taxon>
        <taxon>Ascomycota</taxon>
        <taxon>Pezizomycotina</taxon>
        <taxon>Sordariomycetes</taxon>
        <taxon>Hypocreomycetidae</taxon>
        <taxon>Hypocreales</taxon>
        <taxon>Bionectriaceae</taxon>
        <taxon>Clonostachys</taxon>
    </lineage>
</organism>
<dbReference type="OrthoDB" id="5149519at2759"/>
<reference evidence="2" key="1">
    <citation type="submission" date="2021-10" db="EMBL/GenBank/DDBJ databases">
        <authorList>
            <person name="Piombo E."/>
        </authorList>
    </citation>
    <scope>NUCLEOTIDE SEQUENCE</scope>
</reference>
<feature type="chain" id="PRO_5040489964" evidence="1">
    <location>
        <begin position="24"/>
        <end position="153"/>
    </location>
</feature>
<keyword evidence="1" id="KW-0732">Signal</keyword>
<comment type="caution">
    <text evidence="2">The sequence shown here is derived from an EMBL/GenBank/DDBJ whole genome shotgun (WGS) entry which is preliminary data.</text>
</comment>
<evidence type="ECO:0000256" key="1">
    <source>
        <dbReference type="SAM" id="SignalP"/>
    </source>
</evidence>
<protein>
    <submittedName>
        <fullName evidence="2">Uncharacterized protein</fullName>
    </submittedName>
</protein>
<proteinExistence type="predicted"/>
<keyword evidence="3" id="KW-1185">Reference proteome</keyword>
<dbReference type="EMBL" id="CABFNQ020000732">
    <property type="protein sequence ID" value="CAH0028440.1"/>
    <property type="molecule type" value="Genomic_DNA"/>
</dbReference>
<evidence type="ECO:0000313" key="3">
    <source>
        <dbReference type="Proteomes" id="UP000696573"/>
    </source>
</evidence>
<dbReference type="AlphaFoldDB" id="A0A9N9VU60"/>